<keyword evidence="2" id="KW-1133">Transmembrane helix</keyword>
<dbReference type="GO" id="GO:0042910">
    <property type="term" value="F:xenobiotic transmembrane transporter activity"/>
    <property type="evidence" value="ECO:0007669"/>
    <property type="project" value="InterPro"/>
</dbReference>
<name>A0A1G8H762_9VIBR</name>
<feature type="transmembrane region" description="Helical" evidence="2">
    <location>
        <begin position="238"/>
        <end position="259"/>
    </location>
</feature>
<dbReference type="GO" id="GO:0015297">
    <property type="term" value="F:antiporter activity"/>
    <property type="evidence" value="ECO:0007669"/>
    <property type="project" value="InterPro"/>
</dbReference>
<dbReference type="STRING" id="861298.SAMN04488136_1464"/>
<dbReference type="PANTHER" id="PTHR43298">
    <property type="entry name" value="MULTIDRUG RESISTANCE PROTEIN NORM-RELATED"/>
    <property type="match status" value="1"/>
</dbReference>
<protein>
    <submittedName>
        <fullName evidence="3">Multidrug resistance protein, MATE family</fullName>
    </submittedName>
</protein>
<dbReference type="InterPro" id="IPR033379">
    <property type="entry name" value="Acid_Pase_AS"/>
</dbReference>
<dbReference type="Pfam" id="PF01554">
    <property type="entry name" value="MatE"/>
    <property type="match status" value="2"/>
</dbReference>
<dbReference type="EMBL" id="FNDD01000046">
    <property type="protein sequence ID" value="SDI02497.1"/>
    <property type="molecule type" value="Genomic_DNA"/>
</dbReference>
<evidence type="ECO:0000313" key="3">
    <source>
        <dbReference type="EMBL" id="SDI02497.1"/>
    </source>
</evidence>
<proteinExistence type="predicted"/>
<feature type="transmembrane region" description="Helical" evidence="2">
    <location>
        <begin position="352"/>
        <end position="376"/>
    </location>
</feature>
<feature type="transmembrane region" description="Helical" evidence="2">
    <location>
        <begin position="155"/>
        <end position="181"/>
    </location>
</feature>
<keyword evidence="4" id="KW-1185">Reference proteome</keyword>
<feature type="transmembrane region" description="Helical" evidence="2">
    <location>
        <begin position="313"/>
        <end position="332"/>
    </location>
</feature>
<dbReference type="AlphaFoldDB" id="A0A1G8H762"/>
<organism evidence="3 4">
    <name type="scientific">Vibrio xiamenensis</name>
    <dbReference type="NCBI Taxonomy" id="861298"/>
    <lineage>
        <taxon>Bacteria</taxon>
        <taxon>Pseudomonadati</taxon>
        <taxon>Pseudomonadota</taxon>
        <taxon>Gammaproteobacteria</taxon>
        <taxon>Vibrionales</taxon>
        <taxon>Vibrionaceae</taxon>
        <taxon>Vibrio</taxon>
    </lineage>
</organism>
<evidence type="ECO:0000313" key="4">
    <source>
        <dbReference type="Proteomes" id="UP000198854"/>
    </source>
</evidence>
<feature type="transmembrane region" description="Helical" evidence="2">
    <location>
        <begin position="97"/>
        <end position="116"/>
    </location>
</feature>
<dbReference type="NCBIfam" id="TIGR00797">
    <property type="entry name" value="matE"/>
    <property type="match status" value="1"/>
</dbReference>
<gene>
    <name evidence="3" type="ORF">SAMN04488136_1464</name>
</gene>
<reference evidence="3 4" key="1">
    <citation type="submission" date="2016-10" db="EMBL/GenBank/DDBJ databases">
        <authorList>
            <person name="de Groot N.N."/>
        </authorList>
    </citation>
    <scope>NUCLEOTIDE SEQUENCE [LARGE SCALE GENOMIC DNA]</scope>
    <source>
        <strain evidence="3 4">CGMCC 1.10228</strain>
    </source>
</reference>
<keyword evidence="2" id="KW-0472">Membrane</keyword>
<accession>A0A1G8H762</accession>
<feature type="transmembrane region" description="Helical" evidence="2">
    <location>
        <begin position="271"/>
        <end position="292"/>
    </location>
</feature>
<feature type="transmembrane region" description="Helical" evidence="2">
    <location>
        <begin position="383"/>
        <end position="403"/>
    </location>
</feature>
<feature type="transmembrane region" description="Helical" evidence="2">
    <location>
        <begin position="415"/>
        <end position="433"/>
    </location>
</feature>
<dbReference type="GO" id="GO:0005886">
    <property type="term" value="C:plasma membrane"/>
    <property type="evidence" value="ECO:0007669"/>
    <property type="project" value="TreeGrafter"/>
</dbReference>
<dbReference type="PANTHER" id="PTHR43298:SF2">
    <property type="entry name" value="FMN_FAD EXPORTER YEEO-RELATED"/>
    <property type="match status" value="1"/>
</dbReference>
<dbReference type="InterPro" id="IPR050222">
    <property type="entry name" value="MATE_MdtK"/>
</dbReference>
<dbReference type="PROSITE" id="PS00778">
    <property type="entry name" value="HIS_ACID_PHOSPHAT_2"/>
    <property type="match status" value="1"/>
</dbReference>
<feature type="transmembrane region" description="Helical" evidence="2">
    <location>
        <begin position="128"/>
        <end position="148"/>
    </location>
</feature>
<evidence type="ECO:0000256" key="2">
    <source>
        <dbReference type="SAM" id="Phobius"/>
    </source>
</evidence>
<feature type="transmembrane region" description="Helical" evidence="2">
    <location>
        <begin position="187"/>
        <end position="209"/>
    </location>
</feature>
<sequence length="454" mass="49094">MAATQIYSPLIKIALPIIFIQVCQASLGLFDTLIAGRYHFQHLAGVGLGSNLWTPVITLATGVLYALIPKISSCASQRDFAQMQTLYQHGKHNAIKLMIFGFITIHLLAFFCPYFIADTAVATVTQRYLHFVAFAVPGLMYMVLNRFFCEGNSRFAPVVITTVIISLLNIGLNVMLVNGLYGLPELGGAGCGLATAVSVTLGAGVIHYLSRRQLSFAFPSAALQVDSRETKAMFKEGLPIGIAIVVEILALSLLAFFASSLGTKVIAAHQVAINIAIVVFMIPLALGAAATIRIAHFRAQQDGQNVIRTRNASLLLTLVYGALMAVAILMLLPPFTALFSHDTQVVMMISTLLIYIAAFQFADALLIVASSILRGVEEFIKPLVAILFAYWLFILPLSYVVGVKGWWVNSAGIETIWSLLIVGISAAALVLIAQARNHTKQLMVQAAQQPLETL</sequence>
<dbReference type="InterPro" id="IPR002528">
    <property type="entry name" value="MATE_fam"/>
</dbReference>
<evidence type="ECO:0000256" key="1">
    <source>
        <dbReference type="ARBA" id="ARBA00022448"/>
    </source>
</evidence>
<feature type="transmembrane region" description="Helical" evidence="2">
    <location>
        <begin position="12"/>
        <end position="30"/>
    </location>
</feature>
<feature type="transmembrane region" description="Helical" evidence="2">
    <location>
        <begin position="50"/>
        <end position="68"/>
    </location>
</feature>
<keyword evidence="1" id="KW-0813">Transport</keyword>
<keyword evidence="2" id="KW-0812">Transmembrane</keyword>
<dbReference type="Proteomes" id="UP000198854">
    <property type="component" value="Unassembled WGS sequence"/>
</dbReference>
<dbReference type="RefSeq" id="WP_176765680.1">
    <property type="nucleotide sequence ID" value="NZ_FNDD01000046.1"/>
</dbReference>